<gene>
    <name evidence="1" type="ORF">S01H4_25831</name>
</gene>
<organism evidence="1">
    <name type="scientific">marine sediment metagenome</name>
    <dbReference type="NCBI Taxonomy" id="412755"/>
    <lineage>
        <taxon>unclassified sequences</taxon>
        <taxon>metagenomes</taxon>
        <taxon>ecological metagenomes</taxon>
    </lineage>
</organism>
<sequence>MGLTVKELRAKIAEVEKMIAKAKGKNMSFEKTLVKSWKTYLPGGRNHHKLSSNALE</sequence>
<comment type="caution">
    <text evidence="1">The sequence shown here is derived from an EMBL/GenBank/DDBJ whole genome shotgun (WGS) entry which is preliminary data.</text>
</comment>
<name>X1C6C0_9ZZZZ</name>
<reference evidence="1" key="1">
    <citation type="journal article" date="2014" name="Front. Microbiol.">
        <title>High frequency of phylogenetically diverse reductive dehalogenase-homologous genes in deep subseafloor sedimentary metagenomes.</title>
        <authorList>
            <person name="Kawai M."/>
            <person name="Futagami T."/>
            <person name="Toyoda A."/>
            <person name="Takaki Y."/>
            <person name="Nishi S."/>
            <person name="Hori S."/>
            <person name="Arai W."/>
            <person name="Tsubouchi T."/>
            <person name="Morono Y."/>
            <person name="Uchiyama I."/>
            <person name="Ito T."/>
            <person name="Fujiyama A."/>
            <person name="Inagaki F."/>
            <person name="Takami H."/>
        </authorList>
    </citation>
    <scope>NUCLEOTIDE SEQUENCE</scope>
    <source>
        <strain evidence="1">Expedition CK06-06</strain>
    </source>
</reference>
<dbReference type="AlphaFoldDB" id="X1C6C0"/>
<dbReference type="EMBL" id="BART01012354">
    <property type="protein sequence ID" value="GAG79941.1"/>
    <property type="molecule type" value="Genomic_DNA"/>
</dbReference>
<protein>
    <submittedName>
        <fullName evidence="1">Uncharacterized protein</fullName>
    </submittedName>
</protein>
<evidence type="ECO:0000313" key="1">
    <source>
        <dbReference type="EMBL" id="GAG79941.1"/>
    </source>
</evidence>
<proteinExistence type="predicted"/>
<accession>X1C6C0</accession>